<evidence type="ECO:0000313" key="2">
    <source>
        <dbReference type="Proteomes" id="UP000823388"/>
    </source>
</evidence>
<dbReference type="AlphaFoldDB" id="A0A8T0PKQ9"/>
<sequence>MGRSSLGRSRLHAASFRPKLCSPTLVNHQIESPLPPLRYPPLTRVPHVRNQWEFWSTEPPVSHGCVRTGAKDEDEKDRCLKIEDQEFLVSKS</sequence>
<reference evidence="1" key="1">
    <citation type="submission" date="2020-05" db="EMBL/GenBank/DDBJ databases">
        <title>WGS assembly of Panicum virgatum.</title>
        <authorList>
            <person name="Lovell J.T."/>
            <person name="Jenkins J."/>
            <person name="Shu S."/>
            <person name="Juenger T.E."/>
            <person name="Schmutz J."/>
        </authorList>
    </citation>
    <scope>NUCLEOTIDE SEQUENCE</scope>
    <source>
        <strain evidence="1">AP13</strain>
    </source>
</reference>
<evidence type="ECO:0000313" key="1">
    <source>
        <dbReference type="EMBL" id="KAG2561199.1"/>
    </source>
</evidence>
<gene>
    <name evidence="1" type="ORF">PVAP13_8KG120003</name>
</gene>
<proteinExistence type="predicted"/>
<organism evidence="1 2">
    <name type="scientific">Panicum virgatum</name>
    <name type="common">Blackwell switchgrass</name>
    <dbReference type="NCBI Taxonomy" id="38727"/>
    <lineage>
        <taxon>Eukaryota</taxon>
        <taxon>Viridiplantae</taxon>
        <taxon>Streptophyta</taxon>
        <taxon>Embryophyta</taxon>
        <taxon>Tracheophyta</taxon>
        <taxon>Spermatophyta</taxon>
        <taxon>Magnoliopsida</taxon>
        <taxon>Liliopsida</taxon>
        <taxon>Poales</taxon>
        <taxon>Poaceae</taxon>
        <taxon>PACMAD clade</taxon>
        <taxon>Panicoideae</taxon>
        <taxon>Panicodae</taxon>
        <taxon>Paniceae</taxon>
        <taxon>Panicinae</taxon>
        <taxon>Panicum</taxon>
        <taxon>Panicum sect. Hiantes</taxon>
    </lineage>
</organism>
<dbReference type="EMBL" id="CM029051">
    <property type="protein sequence ID" value="KAG2561199.1"/>
    <property type="molecule type" value="Genomic_DNA"/>
</dbReference>
<comment type="caution">
    <text evidence="1">The sequence shown here is derived from an EMBL/GenBank/DDBJ whole genome shotgun (WGS) entry which is preliminary data.</text>
</comment>
<keyword evidence="2" id="KW-1185">Reference proteome</keyword>
<protein>
    <submittedName>
        <fullName evidence="1">Uncharacterized protein</fullName>
    </submittedName>
</protein>
<name>A0A8T0PKQ9_PANVG</name>
<dbReference type="Proteomes" id="UP000823388">
    <property type="component" value="Chromosome 8K"/>
</dbReference>
<accession>A0A8T0PKQ9</accession>